<reference evidence="3 4" key="1">
    <citation type="submission" date="2024-10" db="EMBL/GenBank/DDBJ databases">
        <title>Updated reference genomes for cyclostephanoid diatoms.</title>
        <authorList>
            <person name="Roberts W.R."/>
            <person name="Alverson A.J."/>
        </authorList>
    </citation>
    <scope>NUCLEOTIDE SEQUENCE [LARGE SCALE GENOMIC DNA]</scope>
    <source>
        <strain evidence="3 4">AJA228-03</strain>
    </source>
</reference>
<feature type="region of interest" description="Disordered" evidence="1">
    <location>
        <begin position="433"/>
        <end position="465"/>
    </location>
</feature>
<feature type="domain" description="Programmed cell death protein 2 C-terminal" evidence="2">
    <location>
        <begin position="401"/>
        <end position="557"/>
    </location>
</feature>
<dbReference type="AlphaFoldDB" id="A0ABD3RIC9"/>
<feature type="region of interest" description="Disordered" evidence="1">
    <location>
        <begin position="559"/>
        <end position="579"/>
    </location>
</feature>
<feature type="compositionally biased region" description="Basic residues" evidence="1">
    <location>
        <begin position="454"/>
        <end position="465"/>
    </location>
</feature>
<feature type="compositionally biased region" description="Low complexity" evidence="1">
    <location>
        <begin position="41"/>
        <end position="53"/>
    </location>
</feature>
<dbReference type="PANTHER" id="PTHR12298">
    <property type="entry name" value="PCDC2 PROGRAMMED CELL DEATH PROTEIN 2 -RELATED"/>
    <property type="match status" value="1"/>
</dbReference>
<feature type="region of interest" description="Disordered" evidence="1">
    <location>
        <begin position="179"/>
        <end position="216"/>
    </location>
</feature>
<dbReference type="InterPro" id="IPR007320">
    <property type="entry name" value="PDCD2_C"/>
</dbReference>
<sequence>MWSSGKDADDDGEPVLLFMPAVAGANDSRPRNRKKNRGWASFSPSSTSDPSSSHAGGLPCYHEGDARPSFPSSLSVVVPPSSTPRTTTTTNPQCTTCGDCMHLLLQLHSPVDDYDRTLYVFGCNNRTCHHPPSTTSDNGGEYGDEDETAEGGGASAFRSWIGSGPVRCLRSQRRWTAATKCDGDVDDPPPPGNRPTTRDDDYWGADDAGIDGGGWGDGVDDVEDDWGVSTNGADVSVDDLEAMMNECEMMRPATNVKTGRNPSSSSSSSPSQTLREKHDADDDADCGASSTTNTRNAPPSFEHIDLLTMNEPPTRRRRGGSDDSDDDDGEDYDDEDEDFGSGDNNDASKVGRMLSRYLDLEDDEEILSALRSGLGANNRGDSREGVSGGGERYERLPPEERAFLYFTRRLRRAPGQVCRYAYGGSPLWSVPATPPPSHDATVDRSRYGVSAEQRKKHKSKKMMKQQHKKYMHSYTLPAVPNCVCGHRRVFEFQVLPSLLHVLDVDGHAAAVRGKEDDDDDGDVLDLINSGGMNWGSIAVYSCPLSCDDSREEFVVVQEAVDDAPTKKNGENENDSDGDD</sequence>
<organism evidence="3 4">
    <name type="scientific">Cyclostephanos tholiformis</name>
    <dbReference type="NCBI Taxonomy" id="382380"/>
    <lineage>
        <taxon>Eukaryota</taxon>
        <taxon>Sar</taxon>
        <taxon>Stramenopiles</taxon>
        <taxon>Ochrophyta</taxon>
        <taxon>Bacillariophyta</taxon>
        <taxon>Coscinodiscophyceae</taxon>
        <taxon>Thalassiosirophycidae</taxon>
        <taxon>Stephanodiscales</taxon>
        <taxon>Stephanodiscaceae</taxon>
        <taxon>Cyclostephanos</taxon>
    </lineage>
</organism>
<evidence type="ECO:0000313" key="4">
    <source>
        <dbReference type="Proteomes" id="UP001530377"/>
    </source>
</evidence>
<name>A0ABD3RIC9_9STRA</name>
<dbReference type="Proteomes" id="UP001530377">
    <property type="component" value="Unassembled WGS sequence"/>
</dbReference>
<feature type="compositionally biased region" description="Low complexity" evidence="1">
    <location>
        <begin position="262"/>
        <end position="271"/>
    </location>
</feature>
<accession>A0ABD3RIC9</accession>
<proteinExistence type="predicted"/>
<feature type="region of interest" description="Disordered" evidence="1">
    <location>
        <begin position="1"/>
        <end position="91"/>
    </location>
</feature>
<dbReference type="Pfam" id="PF04194">
    <property type="entry name" value="PDCD2_C"/>
    <property type="match status" value="1"/>
</dbReference>
<dbReference type="EMBL" id="JALLPB020000217">
    <property type="protein sequence ID" value="KAL3812077.1"/>
    <property type="molecule type" value="Genomic_DNA"/>
</dbReference>
<keyword evidence="4" id="KW-1185">Reference proteome</keyword>
<feature type="compositionally biased region" description="Acidic residues" evidence="1">
    <location>
        <begin position="322"/>
        <end position="340"/>
    </location>
</feature>
<feature type="region of interest" description="Disordered" evidence="1">
    <location>
        <begin position="130"/>
        <end position="151"/>
    </location>
</feature>
<feature type="compositionally biased region" description="Polar residues" evidence="1">
    <location>
        <begin position="288"/>
        <end position="297"/>
    </location>
</feature>
<feature type="region of interest" description="Disordered" evidence="1">
    <location>
        <begin position="374"/>
        <end position="394"/>
    </location>
</feature>
<dbReference type="PANTHER" id="PTHR12298:SF4">
    <property type="entry name" value="PROGRAMMED CELL DEATH PROTEIN 2"/>
    <property type="match status" value="1"/>
</dbReference>
<evidence type="ECO:0000259" key="2">
    <source>
        <dbReference type="Pfam" id="PF04194"/>
    </source>
</evidence>
<gene>
    <name evidence="3" type="ORF">ACHAXA_002774</name>
</gene>
<feature type="region of interest" description="Disordered" evidence="1">
    <location>
        <begin position="252"/>
        <end position="349"/>
    </location>
</feature>
<feature type="compositionally biased region" description="Low complexity" evidence="1">
    <location>
        <begin position="68"/>
        <end position="91"/>
    </location>
</feature>
<evidence type="ECO:0000256" key="1">
    <source>
        <dbReference type="SAM" id="MobiDB-lite"/>
    </source>
</evidence>
<comment type="caution">
    <text evidence="3">The sequence shown here is derived from an EMBL/GenBank/DDBJ whole genome shotgun (WGS) entry which is preliminary data.</text>
</comment>
<evidence type="ECO:0000313" key="3">
    <source>
        <dbReference type="EMBL" id="KAL3812077.1"/>
    </source>
</evidence>
<protein>
    <recommendedName>
        <fullName evidence="2">Programmed cell death protein 2 C-terminal domain-containing protein</fullName>
    </recommendedName>
</protein>